<dbReference type="GO" id="GO:0016020">
    <property type="term" value="C:membrane"/>
    <property type="evidence" value="ECO:0007669"/>
    <property type="project" value="UniProtKB-SubCell"/>
</dbReference>
<organism evidence="8 9">
    <name type="scientific">Coprinellus micaceus</name>
    <name type="common">Glistening ink-cap mushroom</name>
    <name type="synonym">Coprinus micaceus</name>
    <dbReference type="NCBI Taxonomy" id="71717"/>
    <lineage>
        <taxon>Eukaryota</taxon>
        <taxon>Fungi</taxon>
        <taxon>Dikarya</taxon>
        <taxon>Basidiomycota</taxon>
        <taxon>Agaricomycotina</taxon>
        <taxon>Agaricomycetes</taxon>
        <taxon>Agaricomycetidae</taxon>
        <taxon>Agaricales</taxon>
        <taxon>Agaricineae</taxon>
        <taxon>Psathyrellaceae</taxon>
        <taxon>Coprinellus</taxon>
    </lineage>
</organism>
<keyword evidence="5 6" id="KW-0472">Membrane</keyword>
<evidence type="ECO:0000313" key="9">
    <source>
        <dbReference type="Proteomes" id="UP000298030"/>
    </source>
</evidence>
<feature type="transmembrane region" description="Helical" evidence="6">
    <location>
        <begin position="387"/>
        <end position="414"/>
    </location>
</feature>
<keyword evidence="3 6" id="KW-0812">Transmembrane</keyword>
<dbReference type="GO" id="GO:0022857">
    <property type="term" value="F:transmembrane transporter activity"/>
    <property type="evidence" value="ECO:0007669"/>
    <property type="project" value="InterPro"/>
</dbReference>
<evidence type="ECO:0000256" key="6">
    <source>
        <dbReference type="SAM" id="Phobius"/>
    </source>
</evidence>
<feature type="transmembrane region" description="Helical" evidence="6">
    <location>
        <begin position="113"/>
        <end position="132"/>
    </location>
</feature>
<feature type="transmembrane region" description="Helical" evidence="6">
    <location>
        <begin position="327"/>
        <end position="347"/>
    </location>
</feature>
<evidence type="ECO:0000256" key="1">
    <source>
        <dbReference type="ARBA" id="ARBA00004141"/>
    </source>
</evidence>
<proteinExistence type="predicted"/>
<accession>A0A4Y7TZ49</accession>
<feature type="transmembrane region" description="Helical" evidence="6">
    <location>
        <begin position="286"/>
        <end position="307"/>
    </location>
</feature>
<keyword evidence="2" id="KW-0813">Transport</keyword>
<dbReference type="InterPro" id="IPR011701">
    <property type="entry name" value="MFS"/>
</dbReference>
<dbReference type="InterPro" id="IPR020846">
    <property type="entry name" value="MFS_dom"/>
</dbReference>
<dbReference type="InterPro" id="IPR036259">
    <property type="entry name" value="MFS_trans_sf"/>
</dbReference>
<keyword evidence="9" id="KW-1185">Reference proteome</keyword>
<name>A0A4Y7TZ49_COPMI</name>
<evidence type="ECO:0000256" key="3">
    <source>
        <dbReference type="ARBA" id="ARBA00022692"/>
    </source>
</evidence>
<evidence type="ECO:0000256" key="5">
    <source>
        <dbReference type="ARBA" id="ARBA00023136"/>
    </source>
</evidence>
<dbReference type="EMBL" id="QPFP01000001">
    <property type="protein sequence ID" value="TEB39446.1"/>
    <property type="molecule type" value="Genomic_DNA"/>
</dbReference>
<feature type="transmembrane region" description="Helical" evidence="6">
    <location>
        <begin position="170"/>
        <end position="192"/>
    </location>
</feature>
<feature type="transmembrane region" description="Helical" evidence="6">
    <location>
        <begin position="79"/>
        <end position="101"/>
    </location>
</feature>
<evidence type="ECO:0000313" key="8">
    <source>
        <dbReference type="EMBL" id="TEB39446.1"/>
    </source>
</evidence>
<dbReference type="Pfam" id="PF07690">
    <property type="entry name" value="MFS_1"/>
    <property type="match status" value="1"/>
</dbReference>
<dbReference type="PANTHER" id="PTHR23504:SF15">
    <property type="entry name" value="MAJOR FACILITATOR SUPERFAMILY (MFS) PROFILE DOMAIN-CONTAINING PROTEIN"/>
    <property type="match status" value="1"/>
</dbReference>
<dbReference type="Proteomes" id="UP000298030">
    <property type="component" value="Unassembled WGS sequence"/>
</dbReference>
<evidence type="ECO:0000259" key="7">
    <source>
        <dbReference type="PROSITE" id="PS50850"/>
    </source>
</evidence>
<dbReference type="Gene3D" id="1.20.1250.20">
    <property type="entry name" value="MFS general substrate transporter like domains"/>
    <property type="match status" value="1"/>
</dbReference>
<dbReference type="AlphaFoldDB" id="A0A4Y7TZ49"/>
<feature type="transmembrane region" description="Helical" evidence="6">
    <location>
        <begin position="359"/>
        <end position="381"/>
    </location>
</feature>
<dbReference type="SUPFAM" id="SSF103473">
    <property type="entry name" value="MFS general substrate transporter"/>
    <property type="match status" value="1"/>
</dbReference>
<protein>
    <submittedName>
        <fullName evidence="8">MFS general substrate transporter</fullName>
    </submittedName>
</protein>
<evidence type="ECO:0000256" key="4">
    <source>
        <dbReference type="ARBA" id="ARBA00022989"/>
    </source>
</evidence>
<feature type="domain" description="Major facilitator superfamily (MFS) profile" evidence="7">
    <location>
        <begin position="40"/>
        <end position="487"/>
    </location>
</feature>
<sequence>MTTSQVQGDNPLLIEAADEETPLLQQKQQKKAPTPLPYLQIGIVLLLQLCEPLCSMSIYPYINELVSTLDIVKGDEKKVGYYAGLIESLFFATEAMTVLQWSRASDRIGRKPVLLVGLVGTILSILFFGLSTTFGALVISRCLCGLLNGNIGVMKSAMGELTDSSNRAEAFALLPVVWAAGASFGPLLGGSLARPADRFPDTAFASQFWKDYPYFLPCVATAGITAITFVITLIWFKEVRSQSKYTRKRVVSDASESSQSTITPTTPVVEEDDGPLPLRSVLTFPVVISICNYVTLAFLNISVNALLPLFFHMPVPMGGLDLDPVTIGYIMSLYGAGSGLFQVAFFSPLVRGLGVRKTFILSVATFVPVFLTFPMMSLIAKSWGVNWAVWILLAVMLSLLFLMDTAYGCIFMFVTASAPNKRSLGATNGLSQTTVSMARAIGPALSTSLYSFSIEYNILGGYGVYAVLAFLSVGAFILSQQLPRKLRGDDGEDHEEEDAKN</sequence>
<feature type="transmembrane region" description="Helical" evidence="6">
    <location>
        <begin position="459"/>
        <end position="478"/>
    </location>
</feature>
<reference evidence="8 9" key="1">
    <citation type="journal article" date="2019" name="Nat. Ecol. Evol.">
        <title>Megaphylogeny resolves global patterns of mushroom evolution.</title>
        <authorList>
            <person name="Varga T."/>
            <person name="Krizsan K."/>
            <person name="Foldi C."/>
            <person name="Dima B."/>
            <person name="Sanchez-Garcia M."/>
            <person name="Sanchez-Ramirez S."/>
            <person name="Szollosi G.J."/>
            <person name="Szarkandi J.G."/>
            <person name="Papp V."/>
            <person name="Albert L."/>
            <person name="Andreopoulos W."/>
            <person name="Angelini C."/>
            <person name="Antonin V."/>
            <person name="Barry K.W."/>
            <person name="Bougher N.L."/>
            <person name="Buchanan P."/>
            <person name="Buyck B."/>
            <person name="Bense V."/>
            <person name="Catcheside P."/>
            <person name="Chovatia M."/>
            <person name="Cooper J."/>
            <person name="Damon W."/>
            <person name="Desjardin D."/>
            <person name="Finy P."/>
            <person name="Geml J."/>
            <person name="Haridas S."/>
            <person name="Hughes K."/>
            <person name="Justo A."/>
            <person name="Karasinski D."/>
            <person name="Kautmanova I."/>
            <person name="Kiss B."/>
            <person name="Kocsube S."/>
            <person name="Kotiranta H."/>
            <person name="LaButti K.M."/>
            <person name="Lechner B.E."/>
            <person name="Liimatainen K."/>
            <person name="Lipzen A."/>
            <person name="Lukacs Z."/>
            <person name="Mihaltcheva S."/>
            <person name="Morgado L.N."/>
            <person name="Niskanen T."/>
            <person name="Noordeloos M.E."/>
            <person name="Ohm R.A."/>
            <person name="Ortiz-Santana B."/>
            <person name="Ovrebo C."/>
            <person name="Racz N."/>
            <person name="Riley R."/>
            <person name="Savchenko A."/>
            <person name="Shiryaev A."/>
            <person name="Soop K."/>
            <person name="Spirin V."/>
            <person name="Szebenyi C."/>
            <person name="Tomsovsky M."/>
            <person name="Tulloss R.E."/>
            <person name="Uehling J."/>
            <person name="Grigoriev I.V."/>
            <person name="Vagvolgyi C."/>
            <person name="Papp T."/>
            <person name="Martin F.M."/>
            <person name="Miettinen O."/>
            <person name="Hibbett D.S."/>
            <person name="Nagy L.G."/>
        </authorList>
    </citation>
    <scope>NUCLEOTIDE SEQUENCE [LARGE SCALE GENOMIC DNA]</scope>
    <source>
        <strain evidence="8 9">FP101781</strain>
    </source>
</reference>
<dbReference type="PANTHER" id="PTHR23504">
    <property type="entry name" value="MAJOR FACILITATOR SUPERFAMILY DOMAIN-CONTAINING PROTEIN 10"/>
    <property type="match status" value="1"/>
</dbReference>
<gene>
    <name evidence="8" type="ORF">FA13DRAFT_1618820</name>
</gene>
<dbReference type="CDD" id="cd17330">
    <property type="entry name" value="MFS_SLC46_TetA_like"/>
    <property type="match status" value="1"/>
</dbReference>
<comment type="subcellular location">
    <subcellularLocation>
        <location evidence="1">Membrane</location>
        <topology evidence="1">Multi-pass membrane protein</topology>
    </subcellularLocation>
</comment>
<evidence type="ECO:0000256" key="2">
    <source>
        <dbReference type="ARBA" id="ARBA00022448"/>
    </source>
</evidence>
<dbReference type="OrthoDB" id="419616at2759"/>
<comment type="caution">
    <text evidence="8">The sequence shown here is derived from an EMBL/GenBank/DDBJ whole genome shotgun (WGS) entry which is preliminary data.</text>
</comment>
<feature type="transmembrane region" description="Helical" evidence="6">
    <location>
        <begin position="212"/>
        <end position="236"/>
    </location>
</feature>
<dbReference type="PROSITE" id="PS50850">
    <property type="entry name" value="MFS"/>
    <property type="match status" value="1"/>
</dbReference>
<keyword evidence="4 6" id="KW-1133">Transmembrane helix</keyword>